<dbReference type="SUPFAM" id="SSF51735">
    <property type="entry name" value="NAD(P)-binding Rossmann-fold domains"/>
    <property type="match status" value="1"/>
</dbReference>
<organism evidence="2 3">
    <name type="scientific">Actinomycetospora cinnamomea</name>
    <dbReference type="NCBI Taxonomy" id="663609"/>
    <lineage>
        <taxon>Bacteria</taxon>
        <taxon>Bacillati</taxon>
        <taxon>Actinomycetota</taxon>
        <taxon>Actinomycetes</taxon>
        <taxon>Pseudonocardiales</taxon>
        <taxon>Pseudonocardiaceae</taxon>
        <taxon>Actinomycetospora</taxon>
    </lineage>
</organism>
<feature type="domain" description="NAD(P)-binding" evidence="1">
    <location>
        <begin position="29"/>
        <end position="164"/>
    </location>
</feature>
<dbReference type="OrthoDB" id="9771302at2"/>
<dbReference type="PANTHER" id="PTHR43162">
    <property type="match status" value="1"/>
</dbReference>
<protein>
    <submittedName>
        <fullName evidence="2">Uncharacterized protein YbjT (DUF2867 family)</fullName>
    </submittedName>
</protein>
<dbReference type="Proteomes" id="UP000245639">
    <property type="component" value="Unassembled WGS sequence"/>
</dbReference>
<gene>
    <name evidence="2" type="ORF">C8D89_13231</name>
</gene>
<dbReference type="PANTHER" id="PTHR43162:SF1">
    <property type="entry name" value="PRESTALK A DIFFERENTIATION PROTEIN A"/>
    <property type="match status" value="1"/>
</dbReference>
<name>A0A2U1E8F2_9PSEU</name>
<dbReference type="Gene3D" id="3.40.50.720">
    <property type="entry name" value="NAD(P)-binding Rossmann-like Domain"/>
    <property type="match status" value="1"/>
</dbReference>
<reference evidence="2 3" key="1">
    <citation type="submission" date="2018-04" db="EMBL/GenBank/DDBJ databases">
        <title>Genomic Encyclopedia of Type Strains, Phase IV (KMG-IV): sequencing the most valuable type-strain genomes for metagenomic binning, comparative biology and taxonomic classification.</title>
        <authorList>
            <person name="Goeker M."/>
        </authorList>
    </citation>
    <scope>NUCLEOTIDE SEQUENCE [LARGE SCALE GENOMIC DNA]</scope>
    <source>
        <strain evidence="2 3">DSM 45771</strain>
    </source>
</reference>
<dbReference type="Pfam" id="PF13460">
    <property type="entry name" value="NAD_binding_10"/>
    <property type="match status" value="1"/>
</dbReference>
<evidence type="ECO:0000259" key="1">
    <source>
        <dbReference type="Pfam" id="PF13460"/>
    </source>
</evidence>
<dbReference type="InterPro" id="IPR016040">
    <property type="entry name" value="NAD(P)-bd_dom"/>
</dbReference>
<proteinExistence type="predicted"/>
<dbReference type="InterPro" id="IPR036291">
    <property type="entry name" value="NAD(P)-bd_dom_sf"/>
</dbReference>
<dbReference type="AlphaFoldDB" id="A0A2U1E8F2"/>
<dbReference type="EMBL" id="QEKW01000032">
    <property type="protein sequence ID" value="PVY96190.1"/>
    <property type="molecule type" value="Genomic_DNA"/>
</dbReference>
<evidence type="ECO:0000313" key="3">
    <source>
        <dbReference type="Proteomes" id="UP000245639"/>
    </source>
</evidence>
<sequence>MTVLVTGGTGTLGRALVPLLDEPRVLSRREGPGRVVGDLETGEGLDAALAGIDTVVHLASRPKGDASGTARLVDAARRTGVGQLVHISIVGADRIPLPYYREKVCSEQLVEGSGLPWTILRATQFHDLLAMLFAATARVGVLPVLAGASFQPIAVSDVAARLAALVGAPPAGRAPDIGGPEVRAMDDLARTWARATGRRRPVLPLRVPGAIARGFRDGAHLTPEHAEGVVTFEQYLAAQAGART</sequence>
<accession>A0A2U1E8F2</accession>
<comment type="caution">
    <text evidence="2">The sequence shown here is derived from an EMBL/GenBank/DDBJ whole genome shotgun (WGS) entry which is preliminary data.</text>
</comment>
<dbReference type="RefSeq" id="WP_116711438.1">
    <property type="nucleotide sequence ID" value="NZ_QEKW01000032.1"/>
</dbReference>
<evidence type="ECO:0000313" key="2">
    <source>
        <dbReference type="EMBL" id="PVY96190.1"/>
    </source>
</evidence>
<dbReference type="InterPro" id="IPR051604">
    <property type="entry name" value="Ergot_Alk_Oxidoreductase"/>
</dbReference>
<keyword evidence="3" id="KW-1185">Reference proteome</keyword>